<evidence type="ECO:0000313" key="2">
    <source>
        <dbReference type="EMBL" id="TDB90072.1"/>
    </source>
</evidence>
<feature type="transmembrane region" description="Helical" evidence="1">
    <location>
        <begin position="12"/>
        <end position="31"/>
    </location>
</feature>
<dbReference type="Proteomes" id="UP000295626">
    <property type="component" value="Unassembled WGS sequence"/>
</dbReference>
<protein>
    <submittedName>
        <fullName evidence="2">Uncharacterized protein</fullName>
    </submittedName>
</protein>
<feature type="transmembrane region" description="Helical" evidence="1">
    <location>
        <begin position="43"/>
        <end position="64"/>
    </location>
</feature>
<proteinExistence type="predicted"/>
<reference evidence="2 3" key="1">
    <citation type="submission" date="2019-02" db="EMBL/GenBank/DDBJ databases">
        <title>Draft genome sequences of novel Actinobacteria.</title>
        <authorList>
            <person name="Sahin N."/>
            <person name="Ay H."/>
            <person name="Saygin H."/>
        </authorList>
    </citation>
    <scope>NUCLEOTIDE SEQUENCE [LARGE SCALE GENOMIC DNA]</scope>
    <source>
        <strain evidence="2 3">JCM 30529</strain>
    </source>
</reference>
<evidence type="ECO:0000313" key="3">
    <source>
        <dbReference type="Proteomes" id="UP000295626"/>
    </source>
</evidence>
<accession>A0ABY2DEL2</accession>
<keyword evidence="3" id="KW-1185">Reference proteome</keyword>
<keyword evidence="1" id="KW-1133">Transmembrane helix</keyword>
<dbReference type="EMBL" id="SMKE01000570">
    <property type="protein sequence ID" value="TDB90072.1"/>
    <property type="molecule type" value="Genomic_DNA"/>
</dbReference>
<organism evidence="2 3">
    <name type="scientific">Micromonospora fluostatini</name>
    <dbReference type="NCBI Taxonomy" id="1629071"/>
    <lineage>
        <taxon>Bacteria</taxon>
        <taxon>Bacillati</taxon>
        <taxon>Actinomycetota</taxon>
        <taxon>Actinomycetes</taxon>
        <taxon>Micromonosporales</taxon>
        <taxon>Micromonosporaceae</taxon>
        <taxon>Micromonospora</taxon>
    </lineage>
</organism>
<keyword evidence="1" id="KW-0472">Membrane</keyword>
<gene>
    <name evidence="2" type="ORF">E1091_14385</name>
</gene>
<comment type="caution">
    <text evidence="2">The sequence shown here is derived from an EMBL/GenBank/DDBJ whole genome shotgun (WGS) entry which is preliminary data.</text>
</comment>
<keyword evidence="1" id="KW-0812">Transmembrane</keyword>
<evidence type="ECO:0000256" key="1">
    <source>
        <dbReference type="SAM" id="Phobius"/>
    </source>
</evidence>
<sequence length="72" mass="7222">MIRVNLSYTRSGSTRAMGGIALAAGLLIAGLTVSPERPSPGGYVLAGLLVATGLGLRIEAAILARSEGERAG</sequence>
<name>A0ABY2DEL2_9ACTN</name>